<dbReference type="Gene3D" id="3.40.50.300">
    <property type="entry name" value="P-loop containing nucleotide triphosphate hydrolases"/>
    <property type="match status" value="1"/>
</dbReference>
<dbReference type="PROSITE" id="PS50088">
    <property type="entry name" value="ANK_REPEAT"/>
    <property type="match status" value="2"/>
</dbReference>
<feature type="compositionally biased region" description="Basic and acidic residues" evidence="2">
    <location>
        <begin position="1718"/>
        <end position="1735"/>
    </location>
</feature>
<dbReference type="SMART" id="SM00248">
    <property type="entry name" value="ANK"/>
    <property type="match status" value="5"/>
</dbReference>
<dbReference type="Pfam" id="PF22939">
    <property type="entry name" value="WHD_GPIID"/>
    <property type="match status" value="1"/>
</dbReference>
<reference evidence="6 7" key="1">
    <citation type="submission" date="2020-01" db="EMBL/GenBank/DDBJ databases">
        <title>Aspergillus terreus IFO 6365 whole genome shotgun sequence.</title>
        <authorList>
            <person name="Kanamasa S."/>
            <person name="Takahashi H."/>
        </authorList>
    </citation>
    <scope>NUCLEOTIDE SEQUENCE [LARGE SCALE GENOMIC DNA]</scope>
    <source>
        <strain evidence="6 7">IFO 6365</strain>
    </source>
</reference>
<dbReference type="Gene3D" id="1.25.40.20">
    <property type="entry name" value="Ankyrin repeat-containing domain"/>
    <property type="match status" value="2"/>
</dbReference>
<organism evidence="6 7">
    <name type="scientific">Aspergillus terreus</name>
    <dbReference type="NCBI Taxonomy" id="33178"/>
    <lineage>
        <taxon>Eukaryota</taxon>
        <taxon>Fungi</taxon>
        <taxon>Dikarya</taxon>
        <taxon>Ascomycota</taxon>
        <taxon>Pezizomycotina</taxon>
        <taxon>Eurotiomycetes</taxon>
        <taxon>Eurotiomycetidae</taxon>
        <taxon>Eurotiales</taxon>
        <taxon>Aspergillaceae</taxon>
        <taxon>Aspergillus</taxon>
        <taxon>Aspergillus subgen. Circumdati</taxon>
    </lineage>
</organism>
<keyword evidence="7" id="KW-1185">Reference proteome</keyword>
<evidence type="ECO:0000259" key="3">
    <source>
        <dbReference type="Pfam" id="PF17100"/>
    </source>
</evidence>
<dbReference type="InterPro" id="IPR056884">
    <property type="entry name" value="NPHP3-like_N"/>
</dbReference>
<dbReference type="SUPFAM" id="SSF48403">
    <property type="entry name" value="Ankyrin repeat"/>
    <property type="match status" value="1"/>
</dbReference>
<sequence>MPQPSMVGLRGGSLPQRPDSDNLWKAALKSLPEEDQSRINVQSPNLQVLSELHELTTNEIQRAEQGRRSFKRKNGQRVIVKDLFAKVAKWVDHFKQVGDVVVQYDPHHAALPWAGVRFLLEIAISDFKSRELILEHATSLAEMICRYAVFESLLLQSPSAAVSELKRALLTLYTRILIYLAKAKAYFHDNSLQRSIKNTILVNPDFDSHYKAIESAQDTVDRCITVVGQIARHADLKKILADIESPLARSASTLEEIKDELDASKRTKILQWISTEPYEKHHKQAHADVLQGTGQWLLTDPIYLKWKKDSASSLLWLHGIPGSGKTKLVSTVVEDSIQDHQEGRTPEPVYFYCSRDPAEPGRSRPRDIVASLLRQLARINCKGPLLHPVIRAYRDEEEQGFSQGSWELNKCCDLIMDLLPCHQMVTIVIDALDECDPLLRDDLLATLAEILQNSSTLVKIFVSSRDDPDIVCHLEGYPNLVLSSERNSDDISNFLISETDRSLIIDKLREGAQGMFRWVALQLQALCDLNTDQAIRERTGKLPPRLEDLYQELLVKIEHFPARADRQYARNTLSWLLSAQRSLKTEEFLVAVSKSIGLGPDTLTKEHVLSLCSNLVIFDPTLDTFKFAHLSVREYLEKETAYSKEMTHALAAETCLLSLIGSTNTRDTWGFLKSWGFTTSDLGSLKQLYSYAAIYWGVHCQQATKNKPEGNFGKLLFYFLSGERNDMSPFCRWECELSDLLREIDTIGYSLRDKLWACLGERPSPILAVCSFDLAYVLEGYSPEDPARFKTRNRHGDTCFQIILHHLSWACMDILVGMDTSWIIESSLSFPHVPSSERVRLLRLLLSHKKTNSEVAELIVESAAGDYEHGLDLVKLLLDREGNRMPITERAIKAATSNKRAGKDILNLLIAHLGDQFQLYVTESVVWDAVRYGNKETVETILSQADPSVYKIGDLLKCAAQSPSDHGKEIMSLLLQSAKPEDISEDLVVGSCQHPTRGRQILELLLGQKGAQVQATENVLRAAVENWRQGLDIINLLVAHGIEIRITEDVIQYALNSDTTSNATMAYLLDQHSGGISVTEETLINVTRNYGPTSLNLLRDHAQWPSTLSDHVTMAVAGSAVDLDQAINILLRNPTADEGVVVAAAGSRRGADLLAALLQQRPTQIKITENALIAAAENRWEGAAVMQLLLGQSMHPTRVTEEVFIAAARNRLRGAIHMQILLERSKDLSSITDSVLLTAAGSALAGHEMMKLLLARKTETPIVQGLMVVAARNPRQGLQIMKLLDERGMSVRITEDLLHAACGNRGQGFEILQWLFRRYKNDILVTDRMLQIAAGCSRCILSILLDHRKSQCAISEQVLISAATHCTDESMALLVERCKDQICMTEDVILQAATSPYKGPVLYLFEHYRDRIEVTGNILKSACKTSPKDTVNLLLMDKPDGLRIRHDIIAAAAGNTYSAVEILTLLQEKLVSEEQSMPVTSEVVEAAVRNVPQSEQVLRLLIQCNRQQTRSSITQTAVRSAACSGQREILELFQVELGYSVHHEDWSIAALRNACRARDSDTARRLMEEGTNPDHPDHLGQTPLFSAVKRGSMGIVDMLIQSGLVDVNRQDTDGRSPIFFAVMAENREIIRSLLQAKAIMEVSNKWGHTPESLARKRGFYGMFRYLTTSFTKLGALYLLAAGAPGFPFGAPNVQDKAKAADRPVAYPPSVSGALLEAVPKEKQASSPRTEPHPFLDVDDDLQDSSEKRSQASANPA</sequence>
<dbReference type="EMBL" id="BLJY01000006">
    <property type="protein sequence ID" value="GFF17354.1"/>
    <property type="molecule type" value="Genomic_DNA"/>
</dbReference>
<dbReference type="InterPro" id="IPR002110">
    <property type="entry name" value="Ankyrin_rpt"/>
</dbReference>
<evidence type="ECO:0000313" key="7">
    <source>
        <dbReference type="Proteomes" id="UP000452235"/>
    </source>
</evidence>
<dbReference type="Pfam" id="PF23397">
    <property type="entry name" value="DUF7104"/>
    <property type="match status" value="6"/>
</dbReference>
<dbReference type="Pfam" id="PF12796">
    <property type="entry name" value="Ank_2"/>
    <property type="match status" value="1"/>
</dbReference>
<feature type="domain" description="Nephrocystin 3-like N-terminal" evidence="5">
    <location>
        <begin position="292"/>
        <end position="465"/>
    </location>
</feature>
<dbReference type="InterPro" id="IPR027417">
    <property type="entry name" value="P-loop_NTPase"/>
</dbReference>
<protein>
    <submittedName>
        <fullName evidence="6">Uncharacterized protein</fullName>
    </submittedName>
</protein>
<evidence type="ECO:0000259" key="4">
    <source>
        <dbReference type="Pfam" id="PF22939"/>
    </source>
</evidence>
<dbReference type="PROSITE" id="PS50297">
    <property type="entry name" value="ANK_REP_REGION"/>
    <property type="match status" value="1"/>
</dbReference>
<feature type="region of interest" description="Disordered" evidence="2">
    <location>
        <begin position="1715"/>
        <end position="1756"/>
    </location>
</feature>
<feature type="region of interest" description="Disordered" evidence="2">
    <location>
        <begin position="1"/>
        <end position="21"/>
    </location>
</feature>
<dbReference type="InterPro" id="IPR054471">
    <property type="entry name" value="GPIID_WHD"/>
</dbReference>
<comment type="caution">
    <text evidence="6">The sequence shown here is derived from an EMBL/GenBank/DDBJ whole genome shotgun (WGS) entry which is preliminary data.</text>
</comment>
<feature type="domain" description="NWD NACHT-NTPase N-terminal" evidence="3">
    <location>
        <begin position="50"/>
        <end position="221"/>
    </location>
</feature>
<gene>
    <name evidence="6" type="ORF">ATEIFO6365_0006070200</name>
</gene>
<evidence type="ECO:0000259" key="5">
    <source>
        <dbReference type="Pfam" id="PF24883"/>
    </source>
</evidence>
<keyword evidence="1" id="KW-0677">Repeat</keyword>
<name>A0A5M3YXQ8_ASPTE</name>
<evidence type="ECO:0000313" key="6">
    <source>
        <dbReference type="EMBL" id="GFF17354.1"/>
    </source>
</evidence>
<dbReference type="InterPro" id="IPR055530">
    <property type="entry name" value="DUF7104"/>
</dbReference>
<dbReference type="InterPro" id="IPR036770">
    <property type="entry name" value="Ankyrin_rpt-contain_sf"/>
</dbReference>
<dbReference type="Pfam" id="PF17100">
    <property type="entry name" value="NACHT_N"/>
    <property type="match status" value="1"/>
</dbReference>
<accession>A0A5M3YXQ8</accession>
<dbReference type="PANTHER" id="PTHR10039">
    <property type="entry name" value="AMELOGENIN"/>
    <property type="match status" value="1"/>
</dbReference>
<dbReference type="VEuPathDB" id="FungiDB:ATEG_00685"/>
<dbReference type="Proteomes" id="UP000452235">
    <property type="component" value="Unassembled WGS sequence"/>
</dbReference>
<dbReference type="OrthoDB" id="7464126at2759"/>
<dbReference type="InterPro" id="IPR031359">
    <property type="entry name" value="NACHT_N"/>
</dbReference>
<dbReference type="SUPFAM" id="SSF52540">
    <property type="entry name" value="P-loop containing nucleoside triphosphate hydrolases"/>
    <property type="match status" value="1"/>
</dbReference>
<feature type="domain" description="GPI inositol-deacylase winged helix" evidence="4">
    <location>
        <begin position="565"/>
        <end position="641"/>
    </location>
</feature>
<proteinExistence type="predicted"/>
<dbReference type="PANTHER" id="PTHR10039:SF16">
    <property type="entry name" value="GPI INOSITOL-DEACYLASE"/>
    <property type="match status" value="1"/>
</dbReference>
<dbReference type="VEuPathDB" id="FungiDB:ATEG_06888"/>
<dbReference type="VEuPathDB" id="FungiDB:ATEG_03485"/>
<evidence type="ECO:0000256" key="1">
    <source>
        <dbReference type="ARBA" id="ARBA00022737"/>
    </source>
</evidence>
<evidence type="ECO:0000256" key="2">
    <source>
        <dbReference type="SAM" id="MobiDB-lite"/>
    </source>
</evidence>
<dbReference type="Pfam" id="PF24883">
    <property type="entry name" value="NPHP3_N"/>
    <property type="match status" value="1"/>
</dbReference>